<dbReference type="RefSeq" id="WP_060626060.1">
    <property type="nucleotide sequence ID" value="NZ_LCZJ02000037.1"/>
</dbReference>
<sequence>MLDEEKTKETKTKQIEQQIKTIEAQISQKSQSSASSAASGVEASAKPANNALAAASPQEMLPQQRIAKVDLIFEYKR</sequence>
<comment type="caution">
    <text evidence="2">The sequence shown here is derived from an EMBL/GenBank/DDBJ whole genome shotgun (WGS) entry which is preliminary data.</text>
</comment>
<dbReference type="EMBL" id="LCZJ02000037">
    <property type="protein sequence ID" value="KTD83982.1"/>
    <property type="molecule type" value="Genomic_DNA"/>
</dbReference>
<evidence type="ECO:0000256" key="1">
    <source>
        <dbReference type="SAM" id="MobiDB-lite"/>
    </source>
</evidence>
<reference evidence="2 3" key="1">
    <citation type="journal article" date="2015" name="Int. Biodeterior. Biodegradation">
        <title>Physiological and genetic screening methods for the isolation of methyl tert-butyl ether-degrading bacteria for bioremediation purposes.</title>
        <authorList>
            <person name="Guisado I.M."/>
            <person name="Purswani J."/>
            <person name="Gonzalez Lopez J."/>
            <person name="Pozo C."/>
        </authorList>
    </citation>
    <scope>NUCLEOTIDE SEQUENCE [LARGE SCALE GENOMIC DNA]</scope>
    <source>
        <strain evidence="2 3">SH7</strain>
    </source>
</reference>
<organism evidence="2 3">
    <name type="scientific">Paenibacillus etheri</name>
    <dbReference type="NCBI Taxonomy" id="1306852"/>
    <lineage>
        <taxon>Bacteria</taxon>
        <taxon>Bacillati</taxon>
        <taxon>Bacillota</taxon>
        <taxon>Bacilli</taxon>
        <taxon>Bacillales</taxon>
        <taxon>Paenibacillaceae</taxon>
        <taxon>Paenibacillus</taxon>
    </lineage>
</organism>
<evidence type="ECO:0000313" key="2">
    <source>
        <dbReference type="EMBL" id="KTD83982.1"/>
    </source>
</evidence>
<accession>A0A0W1ARS3</accession>
<dbReference type="Proteomes" id="UP000054709">
    <property type="component" value="Unassembled WGS sequence"/>
</dbReference>
<gene>
    <name evidence="2" type="ORF">UQ64_27850</name>
</gene>
<protein>
    <submittedName>
        <fullName evidence="2">Uncharacterized protein</fullName>
    </submittedName>
</protein>
<feature type="region of interest" description="Disordered" evidence="1">
    <location>
        <begin position="24"/>
        <end position="46"/>
    </location>
</feature>
<dbReference type="AlphaFoldDB" id="A0A0W1ARS3"/>
<proteinExistence type="predicted"/>
<evidence type="ECO:0000313" key="3">
    <source>
        <dbReference type="Proteomes" id="UP000054709"/>
    </source>
</evidence>
<name>A0A0W1ARS3_9BACL</name>
<keyword evidence="3" id="KW-1185">Reference proteome</keyword>